<dbReference type="Gene3D" id="3.10.290.10">
    <property type="entry name" value="RNA-binding S4 domain"/>
    <property type="match status" value="1"/>
</dbReference>
<keyword evidence="7 10" id="KW-0648">Protein biosynthesis</keyword>
<dbReference type="CDD" id="cd00805">
    <property type="entry name" value="TyrRS_core"/>
    <property type="match status" value="1"/>
</dbReference>
<evidence type="ECO:0000256" key="7">
    <source>
        <dbReference type="ARBA" id="ARBA00022917"/>
    </source>
</evidence>
<name>A0A101HTJ1_9FIRM</name>
<evidence type="ECO:0000313" key="14">
    <source>
        <dbReference type="Proteomes" id="UP000054705"/>
    </source>
</evidence>
<accession>A0A101HTJ1</accession>
<feature type="binding site" evidence="10">
    <location>
        <position position="235"/>
    </location>
    <ligand>
        <name>ATP</name>
        <dbReference type="ChEBI" id="CHEBI:30616"/>
    </ligand>
</feature>
<dbReference type="SMART" id="SM00363">
    <property type="entry name" value="S4"/>
    <property type="match status" value="1"/>
</dbReference>
<keyword evidence="5 10" id="KW-0067">ATP-binding</keyword>
<keyword evidence="4 10" id="KW-0547">Nucleotide-binding</keyword>
<dbReference type="GO" id="GO:0005829">
    <property type="term" value="C:cytosol"/>
    <property type="evidence" value="ECO:0007669"/>
    <property type="project" value="TreeGrafter"/>
</dbReference>
<dbReference type="InterPro" id="IPR036986">
    <property type="entry name" value="S4_RNA-bd_sf"/>
</dbReference>
<feature type="domain" description="RNA-binding S4" evidence="12">
    <location>
        <begin position="347"/>
        <end position="409"/>
    </location>
</feature>
<dbReference type="NCBIfam" id="TIGR00234">
    <property type="entry name" value="tyrS"/>
    <property type="match status" value="1"/>
</dbReference>
<evidence type="ECO:0000256" key="10">
    <source>
        <dbReference type="HAMAP-Rule" id="MF_02007"/>
    </source>
</evidence>
<evidence type="ECO:0000256" key="8">
    <source>
        <dbReference type="ARBA" id="ARBA00023146"/>
    </source>
</evidence>
<dbReference type="GO" id="GO:0003723">
    <property type="term" value="F:RNA binding"/>
    <property type="evidence" value="ECO:0007669"/>
    <property type="project" value="UniProtKB-KW"/>
</dbReference>
<dbReference type="InterPro" id="IPR001412">
    <property type="entry name" value="aa-tRNA-synth_I_CS"/>
</dbReference>
<dbReference type="EC" id="6.1.1.1" evidence="10"/>
<dbReference type="GO" id="GO:0004831">
    <property type="term" value="F:tyrosine-tRNA ligase activity"/>
    <property type="evidence" value="ECO:0007669"/>
    <property type="project" value="UniProtKB-UniRule"/>
</dbReference>
<comment type="caution">
    <text evidence="13">The sequence shown here is derived from an EMBL/GenBank/DDBJ whole genome shotgun (WGS) entry which is preliminary data.</text>
</comment>
<evidence type="ECO:0000313" key="13">
    <source>
        <dbReference type="EMBL" id="KUK82748.1"/>
    </source>
</evidence>
<dbReference type="InterPro" id="IPR024088">
    <property type="entry name" value="Tyr-tRNA-ligase_bac-type"/>
</dbReference>
<dbReference type="AlphaFoldDB" id="A0A101HTJ1"/>
<dbReference type="PANTHER" id="PTHR11766">
    <property type="entry name" value="TYROSYL-TRNA SYNTHETASE"/>
    <property type="match status" value="1"/>
</dbReference>
<dbReference type="Proteomes" id="UP000054705">
    <property type="component" value="Unassembled WGS sequence"/>
</dbReference>
<dbReference type="PANTHER" id="PTHR11766:SF1">
    <property type="entry name" value="TYROSINE--TRNA LIGASE"/>
    <property type="match status" value="1"/>
</dbReference>
<reference evidence="14" key="1">
    <citation type="journal article" date="2015" name="MBio">
        <title>Genome-Resolved Metagenomic Analysis Reveals Roles for Candidate Phyla and Other Microbial Community Members in Biogeochemical Transformations in Oil Reservoirs.</title>
        <authorList>
            <person name="Hu P."/>
            <person name="Tom L."/>
            <person name="Singh A."/>
            <person name="Thomas B.C."/>
            <person name="Baker B.J."/>
            <person name="Piceno Y.M."/>
            <person name="Andersen G.L."/>
            <person name="Banfield J.F."/>
        </authorList>
    </citation>
    <scope>NUCLEOTIDE SEQUENCE [LARGE SCALE GENOMIC DNA]</scope>
</reference>
<dbReference type="Gene3D" id="3.40.50.620">
    <property type="entry name" value="HUPs"/>
    <property type="match status" value="1"/>
</dbReference>
<dbReference type="Pfam" id="PF00579">
    <property type="entry name" value="tRNA-synt_1b"/>
    <property type="match status" value="1"/>
</dbReference>
<dbReference type="Gene3D" id="1.10.240.10">
    <property type="entry name" value="Tyrosyl-Transfer RNA Synthetase"/>
    <property type="match status" value="1"/>
</dbReference>
<protein>
    <recommendedName>
        <fullName evidence="10">Tyrosine--tRNA ligase</fullName>
        <ecNumber evidence="10">6.1.1.1</ecNumber>
    </recommendedName>
    <alternativeName>
        <fullName evidence="10">Tyrosyl-tRNA synthetase</fullName>
        <shortName evidence="10">TyrRS</shortName>
    </alternativeName>
</protein>
<proteinExistence type="inferred from homology"/>
<comment type="function">
    <text evidence="10">Catalyzes the attachment of tyrosine to tRNA(Tyr) in a two-step reaction: tyrosine is first activated by ATP to form Tyr-AMP and then transferred to the acceptor end of tRNA(Tyr).</text>
</comment>
<dbReference type="FunFam" id="3.10.290.10:FF:000022">
    <property type="entry name" value="Tyrosine--tRNA ligase"/>
    <property type="match status" value="1"/>
</dbReference>
<dbReference type="PROSITE" id="PS00178">
    <property type="entry name" value="AA_TRNA_LIGASE_I"/>
    <property type="match status" value="1"/>
</dbReference>
<comment type="similarity">
    <text evidence="10">Belongs to the class-I aminoacyl-tRNA synthetase family. TyrS type 2 subfamily.</text>
</comment>
<evidence type="ECO:0000256" key="5">
    <source>
        <dbReference type="ARBA" id="ARBA00022840"/>
    </source>
</evidence>
<keyword evidence="8 10" id="KW-0030">Aminoacyl-tRNA synthetase</keyword>
<dbReference type="PATRIC" id="fig|110500.4.peg.623"/>
<comment type="subunit">
    <text evidence="1 10">Homodimer.</text>
</comment>
<keyword evidence="3 10" id="KW-0436">Ligase</keyword>
<evidence type="ECO:0000256" key="1">
    <source>
        <dbReference type="ARBA" id="ARBA00011738"/>
    </source>
</evidence>
<evidence type="ECO:0000256" key="2">
    <source>
        <dbReference type="ARBA" id="ARBA00022490"/>
    </source>
</evidence>
<dbReference type="Pfam" id="PF01479">
    <property type="entry name" value="S4"/>
    <property type="match status" value="1"/>
</dbReference>
<dbReference type="HAMAP" id="MF_02007">
    <property type="entry name" value="Tyr_tRNA_synth_type2"/>
    <property type="match status" value="1"/>
</dbReference>
<dbReference type="InterPro" id="IPR002305">
    <property type="entry name" value="aa-tRNA-synth_Ic"/>
</dbReference>
<dbReference type="InterPro" id="IPR014729">
    <property type="entry name" value="Rossmann-like_a/b/a_fold"/>
</dbReference>
<evidence type="ECO:0000256" key="3">
    <source>
        <dbReference type="ARBA" id="ARBA00022598"/>
    </source>
</evidence>
<dbReference type="GO" id="GO:0006437">
    <property type="term" value="P:tyrosyl-tRNA aminoacylation"/>
    <property type="evidence" value="ECO:0007669"/>
    <property type="project" value="UniProtKB-UniRule"/>
</dbReference>
<dbReference type="FunFam" id="3.40.50.620:FF:000061">
    <property type="entry name" value="Tyrosine--tRNA ligase"/>
    <property type="match status" value="1"/>
</dbReference>
<evidence type="ECO:0000256" key="11">
    <source>
        <dbReference type="PROSITE-ProRule" id="PRU00182"/>
    </source>
</evidence>
<dbReference type="PRINTS" id="PR01040">
    <property type="entry name" value="TRNASYNTHTYR"/>
</dbReference>
<keyword evidence="6 11" id="KW-0694">RNA-binding</keyword>
<organism evidence="13 14">
    <name type="scientific">Pelotomaculum thermopropionicum</name>
    <dbReference type="NCBI Taxonomy" id="110500"/>
    <lineage>
        <taxon>Bacteria</taxon>
        <taxon>Bacillati</taxon>
        <taxon>Bacillota</taxon>
        <taxon>Clostridia</taxon>
        <taxon>Eubacteriales</taxon>
        <taxon>Desulfotomaculaceae</taxon>
        <taxon>Pelotomaculum</taxon>
    </lineage>
</organism>
<dbReference type="FunFam" id="1.10.240.10:FF:000006">
    <property type="entry name" value="Tyrosine--tRNA ligase"/>
    <property type="match status" value="1"/>
</dbReference>
<evidence type="ECO:0000256" key="4">
    <source>
        <dbReference type="ARBA" id="ARBA00022741"/>
    </source>
</evidence>
<comment type="catalytic activity">
    <reaction evidence="9 10">
        <text>tRNA(Tyr) + L-tyrosine + ATP = L-tyrosyl-tRNA(Tyr) + AMP + diphosphate + H(+)</text>
        <dbReference type="Rhea" id="RHEA:10220"/>
        <dbReference type="Rhea" id="RHEA-COMP:9706"/>
        <dbReference type="Rhea" id="RHEA-COMP:9707"/>
        <dbReference type="ChEBI" id="CHEBI:15378"/>
        <dbReference type="ChEBI" id="CHEBI:30616"/>
        <dbReference type="ChEBI" id="CHEBI:33019"/>
        <dbReference type="ChEBI" id="CHEBI:58315"/>
        <dbReference type="ChEBI" id="CHEBI:78442"/>
        <dbReference type="ChEBI" id="CHEBI:78536"/>
        <dbReference type="ChEBI" id="CHEBI:456215"/>
        <dbReference type="EC" id="6.1.1.1"/>
    </reaction>
</comment>
<dbReference type="PROSITE" id="PS50889">
    <property type="entry name" value="S4"/>
    <property type="match status" value="1"/>
</dbReference>
<dbReference type="GO" id="GO:0005524">
    <property type="term" value="F:ATP binding"/>
    <property type="evidence" value="ECO:0007669"/>
    <property type="project" value="UniProtKB-UniRule"/>
</dbReference>
<dbReference type="SUPFAM" id="SSF55174">
    <property type="entry name" value="Alpha-L RNA-binding motif"/>
    <property type="match status" value="1"/>
</dbReference>
<feature type="short sequence motif" description="'HIGH' region" evidence="10">
    <location>
        <begin position="48"/>
        <end position="57"/>
    </location>
</feature>
<evidence type="ECO:0000256" key="6">
    <source>
        <dbReference type="ARBA" id="ARBA00022884"/>
    </source>
</evidence>
<evidence type="ECO:0000259" key="12">
    <source>
        <dbReference type="SMART" id="SM00363"/>
    </source>
</evidence>
<dbReference type="SUPFAM" id="SSF52374">
    <property type="entry name" value="Nucleotidylyl transferase"/>
    <property type="match status" value="1"/>
</dbReference>
<sequence length="411" mass="46416">MAMLSLNEQLEIIKRGAVEIIPEQELKDKLKRSIDSGRPLMIKLGLDPTAPDIHLGHTVVLQKLKQFQDLGHQVNLILGDFTARIGDPSGKSETRRQLDEEQVLANAATYEKQIFKILDRAKTRVVFNSRWLAPLTFAQIIELSAKYTVARMLERDDFDRRFKENLPISIHEFFYPLMQGYDSVALEADVELGGTDQKFNLLMGRTLQKEYGQEPQVVLMMPILEGLDGVNKMSKSLGNYIGINETPREMYGKTMSLSDELILRYFELVTAVPLEELRAIEAGLKNGAMHPRDVKMRLAREIVGQYHGPEAALAAEAEFKRIFQNRDLPDEIPALQLAKDDYADGTIWLPKLIVLAKMAGSTSEARRLIQQGGVRVDGERIKDPGYTLKPVSNIIIQVGKRKFARLETVDS</sequence>
<gene>
    <name evidence="10" type="primary">tyrS</name>
    <name evidence="13" type="ORF">XD97_0355</name>
</gene>
<dbReference type="EMBL" id="LGGS01000069">
    <property type="protein sequence ID" value="KUK82748.1"/>
    <property type="molecule type" value="Genomic_DNA"/>
</dbReference>
<comment type="subcellular location">
    <subcellularLocation>
        <location evidence="10">Cytoplasm</location>
    </subcellularLocation>
</comment>
<feature type="short sequence motif" description="'KMSKS' region" evidence="10">
    <location>
        <begin position="232"/>
        <end position="236"/>
    </location>
</feature>
<evidence type="ECO:0000256" key="9">
    <source>
        <dbReference type="ARBA" id="ARBA00048248"/>
    </source>
</evidence>
<dbReference type="InterPro" id="IPR024108">
    <property type="entry name" value="Tyr-tRNA-ligase_bac_2"/>
</dbReference>
<keyword evidence="2 10" id="KW-0963">Cytoplasm</keyword>
<dbReference type="InterPro" id="IPR002942">
    <property type="entry name" value="S4_RNA-bd"/>
</dbReference>
<dbReference type="InterPro" id="IPR002307">
    <property type="entry name" value="Tyr-tRNA-ligase"/>
</dbReference>
<dbReference type="CDD" id="cd00165">
    <property type="entry name" value="S4"/>
    <property type="match status" value="1"/>
</dbReference>